<reference evidence="1 2" key="1">
    <citation type="journal article" date="2024" name="Plant Biotechnol. J.">
        <title>Genome and CRISPR/Cas9 system of a widespread forest tree (Populus alba) in the world.</title>
        <authorList>
            <person name="Liu Y.J."/>
            <person name="Jiang P.F."/>
            <person name="Han X.M."/>
            <person name="Li X.Y."/>
            <person name="Wang H.M."/>
            <person name="Wang Y.J."/>
            <person name="Wang X.X."/>
            <person name="Zeng Q.Y."/>
        </authorList>
    </citation>
    <scope>NUCLEOTIDE SEQUENCE [LARGE SCALE GENOMIC DNA]</scope>
    <source>
        <strain evidence="2">cv. PAL-ZL1</strain>
    </source>
</reference>
<sequence>MEESKCREKAKLGHLDGMSKLAERALLCFVWRNVIECARKGTMQKTLVEKGSADILWSPHSHLNKEKGKWARTLPSFSDKLEGIERKLPYLPFHKVLISCNLAVSTIFQIIKCRNIPSTTIIPLLLGVLL</sequence>
<accession>A0ACC4CAI5</accession>
<proteinExistence type="predicted"/>
<organism evidence="1 2">
    <name type="scientific">Populus alba</name>
    <name type="common">White poplar</name>
    <dbReference type="NCBI Taxonomy" id="43335"/>
    <lineage>
        <taxon>Eukaryota</taxon>
        <taxon>Viridiplantae</taxon>
        <taxon>Streptophyta</taxon>
        <taxon>Embryophyta</taxon>
        <taxon>Tracheophyta</taxon>
        <taxon>Spermatophyta</taxon>
        <taxon>Magnoliopsida</taxon>
        <taxon>eudicotyledons</taxon>
        <taxon>Gunneridae</taxon>
        <taxon>Pentapetalae</taxon>
        <taxon>rosids</taxon>
        <taxon>fabids</taxon>
        <taxon>Malpighiales</taxon>
        <taxon>Salicaceae</taxon>
        <taxon>Saliceae</taxon>
        <taxon>Populus</taxon>
    </lineage>
</organism>
<evidence type="ECO:0000313" key="1">
    <source>
        <dbReference type="EMBL" id="KAL3591980.1"/>
    </source>
</evidence>
<dbReference type="Proteomes" id="UP000309997">
    <property type="component" value="Unassembled WGS sequence"/>
</dbReference>
<comment type="caution">
    <text evidence="1">The sequence shown here is derived from an EMBL/GenBank/DDBJ whole genome shotgun (WGS) entry which is preliminary data.</text>
</comment>
<gene>
    <name evidence="1" type="ORF">D5086_010620</name>
</gene>
<name>A0ACC4CAI5_POPAL</name>
<dbReference type="EMBL" id="RCHU02000005">
    <property type="protein sequence ID" value="KAL3591980.1"/>
    <property type="molecule type" value="Genomic_DNA"/>
</dbReference>
<evidence type="ECO:0000313" key="2">
    <source>
        <dbReference type="Proteomes" id="UP000309997"/>
    </source>
</evidence>
<keyword evidence="2" id="KW-1185">Reference proteome</keyword>
<protein>
    <submittedName>
        <fullName evidence="1">Uncharacterized protein</fullName>
    </submittedName>
</protein>